<sequence length="970" mass="109948">MQVRSRDSNHPVFVGNRLSSRVAWARKAMSTQLLDKIKSHELDCFECIYELSKHRDNVGIQFLLVEKLATFQYVDLEFFIPQLIQILVSYESECMALHDLILDFCRKQPHFCLLVFWNLQAYVFELKNQPDSYSFHIVRSFINSLQGIMFNLGHDESANNVLRENLHPALMICATIGASFGMPSVHRYSKPIIVSQGKQQKSFLFKLANFHSSLTKNLTLKNSGKDISSELPYVAGENMQQDQVFSGQQRYSESAVSENGKHYPESLGGLDSDLDDTCYNSDYSQDHRKHQSIILHPKKPAYQRRNTAKEFSGEEGAMVRKNNLASHSMPNLPTDDHLEESGLYRLKSEASYDILGLQPPSSELHTRRADLSIEDKTWALKANYYRKETELMMVLQNISSRLSQVPKEARLTSLRAELSIINSGLLPSQIDIPQLFPPSNSSKRKFHRILKINVTEACVLNSAERVPYLLLIEYLSEEMDFDPSTEYNKNVLSQAINKADAEAPNTVPKPVGNEPFSTEGVHEEEADLGEFSVVTLSNQKSHFLDYLRANMIGPSDQNSPPSGVIKEISSTRSRIRSPQELFPTLPSVKTRDISTQIRIAAVMLKQLEKSGQANSEHSSSIRARIISSMESLQDQFESFDYHLIREISGIDDGQFDQDAGERKLENDFKIGEDWATKRARIRKRSAFGHLPNWELCSVIVKNGDDLQQEAFACQLISVISHAWNLDNISAWTKNMKIVITSSNSGLVETINNALSIHSIKKTMTEMSIKSGDNPKGVVASIKDYFLRIYGDELCTRYKKAQKCFAQSLAAYSIICYVLQIKDRHNGNIMLDNDGHIIHIDFGFILSNSPGSVGFEAAPFKLTFEYIEVLGGLDSQFYKLFVNLCQECFLSLRRHYSHLINLVDLMQKDSALPCFKNGPQTTVLLRQRLQLDLADEECKTFVEATLIAKSAGSVYTRLYDQFQLLTQGIYN</sequence>
<evidence type="ECO:0000256" key="3">
    <source>
        <dbReference type="ARBA" id="ARBA00012169"/>
    </source>
</evidence>
<evidence type="ECO:0000259" key="6">
    <source>
        <dbReference type="PROSITE" id="PS50290"/>
    </source>
</evidence>
<dbReference type="Gene3D" id="6.10.140.1260">
    <property type="match status" value="1"/>
</dbReference>
<evidence type="ECO:0000256" key="2">
    <source>
        <dbReference type="ARBA" id="ARBA00006209"/>
    </source>
</evidence>
<dbReference type="GO" id="GO:0005737">
    <property type="term" value="C:cytoplasm"/>
    <property type="evidence" value="ECO:0007669"/>
    <property type="project" value="TreeGrafter"/>
</dbReference>
<reference evidence="9" key="1">
    <citation type="submission" date="2019-03" db="EMBL/GenBank/DDBJ databases">
        <title>Snf2 controls pulcherriminic acid biosynthesis and connects pigmentation and antifungal activity of the yeast Metschnikowia pulcherrima.</title>
        <authorList>
            <person name="Gore-Lloyd D."/>
            <person name="Sumann I."/>
            <person name="Brachmann A.O."/>
            <person name="Schneeberger K."/>
            <person name="Ortiz-Merino R.A."/>
            <person name="Moreno-Beltran M."/>
            <person name="Schlaefli M."/>
            <person name="Kirner P."/>
            <person name="Santos Kron A."/>
            <person name="Wolfe K.H."/>
            <person name="Piel J."/>
            <person name="Ahrens C.H."/>
            <person name="Henk D."/>
            <person name="Freimoser F.M."/>
        </authorList>
    </citation>
    <scope>NUCLEOTIDE SEQUENCE [LARGE SCALE GENOMIC DNA]</scope>
    <source>
        <strain evidence="9">APC 1.2</strain>
    </source>
</reference>
<dbReference type="GO" id="GO:0004430">
    <property type="term" value="F:1-phosphatidylinositol 4-kinase activity"/>
    <property type="evidence" value="ECO:0007669"/>
    <property type="project" value="UniProtKB-EC"/>
</dbReference>
<dbReference type="SMART" id="SM00146">
    <property type="entry name" value="PI3Kc"/>
    <property type="match status" value="1"/>
</dbReference>
<evidence type="ECO:0000256" key="5">
    <source>
        <dbReference type="ARBA" id="ARBA00022777"/>
    </source>
</evidence>
<dbReference type="EMBL" id="CP034460">
    <property type="protein sequence ID" value="QBM90248.1"/>
    <property type="molecule type" value="Genomic_DNA"/>
</dbReference>
<dbReference type="PROSITE" id="PS50290">
    <property type="entry name" value="PI3_4_KINASE_3"/>
    <property type="match status" value="1"/>
</dbReference>
<keyword evidence="9" id="KW-1185">Reference proteome</keyword>
<dbReference type="Proteomes" id="UP000292447">
    <property type="component" value="Chromosome V"/>
</dbReference>
<dbReference type="PANTHER" id="PTHR10048:SF22">
    <property type="entry name" value="PHOSPHATIDYLINOSITOL 4-KINASE BETA"/>
    <property type="match status" value="1"/>
</dbReference>
<dbReference type="InterPro" id="IPR042236">
    <property type="entry name" value="PI3K_accessory_sf"/>
</dbReference>
<dbReference type="PANTHER" id="PTHR10048">
    <property type="entry name" value="PHOSPHATIDYLINOSITOL KINASE"/>
    <property type="match status" value="1"/>
</dbReference>
<dbReference type="InterPro" id="IPR000403">
    <property type="entry name" value="PI3/4_kinase_cat_dom"/>
</dbReference>
<comment type="catalytic activity">
    <reaction evidence="1">
        <text>a 1,2-diacyl-sn-glycero-3-phospho-(1D-myo-inositol) + ATP = a 1,2-diacyl-sn-glycero-3-phospho-(1D-myo-inositol 4-phosphate) + ADP + H(+)</text>
        <dbReference type="Rhea" id="RHEA:19877"/>
        <dbReference type="ChEBI" id="CHEBI:15378"/>
        <dbReference type="ChEBI" id="CHEBI:30616"/>
        <dbReference type="ChEBI" id="CHEBI:57880"/>
        <dbReference type="ChEBI" id="CHEBI:58178"/>
        <dbReference type="ChEBI" id="CHEBI:456216"/>
        <dbReference type="EC" id="2.7.1.67"/>
    </reaction>
</comment>
<dbReference type="InterPro" id="IPR018936">
    <property type="entry name" value="PI3/4_kinase_CS"/>
</dbReference>
<dbReference type="Pfam" id="PF21245">
    <property type="entry name" value="PI4KB-PIK1_PIK"/>
    <property type="match status" value="1"/>
</dbReference>
<dbReference type="EC" id="2.7.1.67" evidence="3"/>
<dbReference type="SUPFAM" id="SSF56112">
    <property type="entry name" value="Protein kinase-like (PK-like)"/>
    <property type="match status" value="1"/>
</dbReference>
<evidence type="ECO:0000313" key="9">
    <source>
        <dbReference type="Proteomes" id="UP000292447"/>
    </source>
</evidence>
<feature type="domain" description="PIK helical" evidence="7">
    <location>
        <begin position="1"/>
        <end position="144"/>
    </location>
</feature>
<evidence type="ECO:0000256" key="1">
    <source>
        <dbReference type="ARBA" id="ARBA00001686"/>
    </source>
</evidence>
<dbReference type="InterPro" id="IPR015433">
    <property type="entry name" value="PI3/4_kinase"/>
</dbReference>
<dbReference type="Gene3D" id="1.25.40.70">
    <property type="entry name" value="Phosphatidylinositol 3-kinase, accessory domain (PIK)"/>
    <property type="match status" value="1"/>
</dbReference>
<dbReference type="Pfam" id="PF11522">
    <property type="entry name" value="Pik1"/>
    <property type="match status" value="1"/>
</dbReference>
<proteinExistence type="inferred from homology"/>
<protein>
    <recommendedName>
        <fullName evidence="3">1-phosphatidylinositol 4-kinase</fullName>
        <ecNumber evidence="3">2.7.1.67</ecNumber>
    </recommendedName>
</protein>
<dbReference type="InterPro" id="IPR016024">
    <property type="entry name" value="ARM-type_fold"/>
</dbReference>
<dbReference type="FunFam" id="1.10.1070.11:FF:000016">
    <property type="entry name" value="PIK1p Phosphatidylinositol 4-kinase"/>
    <property type="match status" value="1"/>
</dbReference>
<keyword evidence="4" id="KW-0808">Transferase</keyword>
<name>A0A4P6XVH5_9ASCO</name>
<dbReference type="Gene3D" id="1.10.1070.11">
    <property type="entry name" value="Phosphatidylinositol 3-/4-kinase, catalytic domain"/>
    <property type="match status" value="1"/>
</dbReference>
<organism evidence="8 9">
    <name type="scientific">Metschnikowia aff. pulcherrima</name>
    <dbReference type="NCBI Taxonomy" id="2163413"/>
    <lineage>
        <taxon>Eukaryota</taxon>
        <taxon>Fungi</taxon>
        <taxon>Dikarya</taxon>
        <taxon>Ascomycota</taxon>
        <taxon>Saccharomycotina</taxon>
        <taxon>Pichiomycetes</taxon>
        <taxon>Metschnikowiaceae</taxon>
        <taxon>Metschnikowia</taxon>
    </lineage>
</organism>
<comment type="similarity">
    <text evidence="2">Belongs to the PI3/PI4-kinase family. Type III PI4K subfamily.</text>
</comment>
<dbReference type="GO" id="GO:0046854">
    <property type="term" value="P:phosphatidylinositol phosphate biosynthetic process"/>
    <property type="evidence" value="ECO:0007669"/>
    <property type="project" value="InterPro"/>
</dbReference>
<dbReference type="InterPro" id="IPR011009">
    <property type="entry name" value="Kinase-like_dom_sf"/>
</dbReference>
<dbReference type="GO" id="GO:0016020">
    <property type="term" value="C:membrane"/>
    <property type="evidence" value="ECO:0007669"/>
    <property type="project" value="TreeGrafter"/>
</dbReference>
<dbReference type="PROSITE" id="PS51545">
    <property type="entry name" value="PIK_HELICAL"/>
    <property type="match status" value="1"/>
</dbReference>
<dbReference type="InterPro" id="IPR001263">
    <property type="entry name" value="PI3K_accessory_dom"/>
</dbReference>
<dbReference type="Pfam" id="PF00454">
    <property type="entry name" value="PI3_PI4_kinase"/>
    <property type="match status" value="1"/>
</dbReference>
<dbReference type="AlphaFoldDB" id="A0A4P6XVH5"/>
<gene>
    <name evidence="8" type="primary">MPUL0E04920</name>
    <name evidence="8" type="ORF">METSCH_E04920</name>
</gene>
<dbReference type="InterPro" id="IPR049160">
    <property type="entry name" value="PI4KB-PIK1_PIK"/>
</dbReference>
<accession>A0A4P6XVH5</accession>
<evidence type="ECO:0000259" key="7">
    <source>
        <dbReference type="PROSITE" id="PS51545"/>
    </source>
</evidence>
<keyword evidence="5 8" id="KW-0418">Kinase</keyword>
<dbReference type="SUPFAM" id="SSF48371">
    <property type="entry name" value="ARM repeat"/>
    <property type="match status" value="1"/>
</dbReference>
<dbReference type="STRING" id="2163413.A0A4P6XVH5"/>
<dbReference type="InterPro" id="IPR036940">
    <property type="entry name" value="PI3/4_kinase_cat_sf"/>
</dbReference>
<evidence type="ECO:0000256" key="4">
    <source>
        <dbReference type="ARBA" id="ARBA00022679"/>
    </source>
</evidence>
<evidence type="ECO:0000313" key="8">
    <source>
        <dbReference type="EMBL" id="QBM90248.1"/>
    </source>
</evidence>
<dbReference type="GO" id="GO:0048015">
    <property type="term" value="P:phosphatidylinositol-mediated signaling"/>
    <property type="evidence" value="ECO:0007669"/>
    <property type="project" value="TreeGrafter"/>
</dbReference>
<dbReference type="InterPro" id="IPR021601">
    <property type="entry name" value="Phosphatidylino_kinase_fungi"/>
</dbReference>
<dbReference type="PROSITE" id="PS00916">
    <property type="entry name" value="PI3_4_KINASE_2"/>
    <property type="match status" value="1"/>
</dbReference>
<feature type="domain" description="PI3K/PI4K catalytic" evidence="6">
    <location>
        <begin position="672"/>
        <end position="953"/>
    </location>
</feature>
<dbReference type="Gene3D" id="3.30.1010.10">
    <property type="entry name" value="Phosphatidylinositol 3-kinase Catalytic Subunit, Chain A, domain 4"/>
    <property type="match status" value="1"/>
</dbReference>